<dbReference type="InterPro" id="IPR027417">
    <property type="entry name" value="P-loop_NTPase"/>
</dbReference>
<evidence type="ECO:0000313" key="1">
    <source>
        <dbReference type="EnsemblMetazoa" id="Aqu2.1.35900_001"/>
    </source>
</evidence>
<dbReference type="PANTHER" id="PTHR47642">
    <property type="entry name" value="ATP-DEPENDENT DNA HELICASE"/>
    <property type="match status" value="1"/>
</dbReference>
<evidence type="ECO:0008006" key="2">
    <source>
        <dbReference type="Google" id="ProtNLM"/>
    </source>
</evidence>
<organism evidence="1">
    <name type="scientific">Amphimedon queenslandica</name>
    <name type="common">Sponge</name>
    <dbReference type="NCBI Taxonomy" id="400682"/>
    <lineage>
        <taxon>Eukaryota</taxon>
        <taxon>Metazoa</taxon>
        <taxon>Porifera</taxon>
        <taxon>Demospongiae</taxon>
        <taxon>Heteroscleromorpha</taxon>
        <taxon>Haplosclerida</taxon>
        <taxon>Niphatidae</taxon>
        <taxon>Amphimedon</taxon>
    </lineage>
</organism>
<reference evidence="1" key="1">
    <citation type="submission" date="2017-05" db="UniProtKB">
        <authorList>
            <consortium name="EnsemblMetazoa"/>
        </authorList>
    </citation>
    <scope>IDENTIFICATION</scope>
</reference>
<dbReference type="SUPFAM" id="SSF52540">
    <property type="entry name" value="P-loop containing nucleoside triphosphate hydrolases"/>
    <property type="match status" value="1"/>
</dbReference>
<protein>
    <recommendedName>
        <fullName evidence="2">ATP-dependent DNA helicase</fullName>
    </recommendedName>
</protein>
<proteinExistence type="predicted"/>
<sequence length="148" mass="17142">MLRCNIDVTVALVNGVIHTVMGIYPTHISIKFDPIKVPCDIHRVTSKNLYIHSKKFPFLLSYAITIQKCQGLSLQTAIIDLLTNVFWDSMAYVALSRVHTINGFNLLLFDAFSVKVSNPCINEINRLKIKFRKKYLKSRRVKERERFK</sequence>
<accession>A0A1X7V6J0</accession>
<dbReference type="InParanoid" id="A0A1X7V6J0"/>
<dbReference type="InterPro" id="IPR051055">
    <property type="entry name" value="PIF1_helicase"/>
</dbReference>
<dbReference type="EnsemblMetazoa" id="Aqu2.1.35900_001">
    <property type="protein sequence ID" value="Aqu2.1.35900_001"/>
    <property type="gene ID" value="Aqu2.1.35900"/>
</dbReference>
<dbReference type="AlphaFoldDB" id="A0A1X7V6J0"/>
<name>A0A1X7V6J0_AMPQE</name>